<dbReference type="Proteomes" id="UP000504632">
    <property type="component" value="Chromosome 4"/>
</dbReference>
<dbReference type="FunCoup" id="A0A6J2V853">
    <property type="interactions" value="815"/>
</dbReference>
<organism evidence="4 5">
    <name type="scientific">Chanos chanos</name>
    <name type="common">Milkfish</name>
    <name type="synonym">Mugil chanos</name>
    <dbReference type="NCBI Taxonomy" id="29144"/>
    <lineage>
        <taxon>Eukaryota</taxon>
        <taxon>Metazoa</taxon>
        <taxon>Chordata</taxon>
        <taxon>Craniata</taxon>
        <taxon>Vertebrata</taxon>
        <taxon>Euteleostomi</taxon>
        <taxon>Actinopterygii</taxon>
        <taxon>Neopterygii</taxon>
        <taxon>Teleostei</taxon>
        <taxon>Ostariophysi</taxon>
        <taxon>Gonorynchiformes</taxon>
        <taxon>Chanidae</taxon>
        <taxon>Chanos</taxon>
    </lineage>
</organism>
<reference evidence="5" key="1">
    <citation type="submission" date="2025-08" db="UniProtKB">
        <authorList>
            <consortium name="RefSeq"/>
        </authorList>
    </citation>
    <scope>IDENTIFICATION</scope>
</reference>
<comment type="similarity">
    <text evidence="2">Belongs to the MEI4L family.</text>
</comment>
<dbReference type="PANTHER" id="PTHR28575:SF1">
    <property type="entry name" value="MEIOSIS-SPECIFIC PROTEIN MEI4"/>
    <property type="match status" value="1"/>
</dbReference>
<feature type="region of interest" description="Disordered" evidence="3">
    <location>
        <begin position="1"/>
        <end position="22"/>
    </location>
</feature>
<name>A0A6J2V853_CHACN</name>
<dbReference type="GO" id="GO:0000800">
    <property type="term" value="C:lateral element"/>
    <property type="evidence" value="ECO:0007669"/>
    <property type="project" value="TreeGrafter"/>
</dbReference>
<dbReference type="GO" id="GO:0007129">
    <property type="term" value="P:homologous chromosome pairing at meiosis"/>
    <property type="evidence" value="ECO:0007669"/>
    <property type="project" value="TreeGrafter"/>
</dbReference>
<evidence type="ECO:0000256" key="3">
    <source>
        <dbReference type="SAM" id="MobiDB-lite"/>
    </source>
</evidence>
<evidence type="ECO:0000256" key="2">
    <source>
        <dbReference type="ARBA" id="ARBA00093453"/>
    </source>
</evidence>
<dbReference type="AlphaFoldDB" id="A0A6J2V853"/>
<dbReference type="CTD" id="101928601"/>
<dbReference type="GO" id="GO:0006310">
    <property type="term" value="P:DNA recombination"/>
    <property type="evidence" value="ECO:0007669"/>
    <property type="project" value="InterPro"/>
</dbReference>
<protein>
    <submittedName>
        <fullName evidence="5">Meiosis-specific protein MEI4</fullName>
    </submittedName>
</protein>
<keyword evidence="1" id="KW-0469">Meiosis</keyword>
<dbReference type="Pfam" id="PF13971">
    <property type="entry name" value="Mei4"/>
    <property type="match status" value="1"/>
</dbReference>
<keyword evidence="4" id="KW-1185">Reference proteome</keyword>
<sequence length="439" mass="49217">MENNFANADDRTHAPFESHSQVSEACSSEGNCSLTLPLLLDARASDGPHNRGAILEKWYFWAAKLTVAVAIIKNKPPGWTGRQHSEYLVSKLHSQDQAWKTKAQGLEEEVLRLRQELLLTKMMSQRSNSCETGAGDGLFNLLSQDLTDISKEPESYSDRDSGYSTGNNTEALLQTKDSTDFCSHPRAPVTAPPRQPLFSAQAERCPQEQALLKHMQFLQNLSGLRRVGSLGLCLSEDGSVVWDSVKQLICSVVSAFRDTQLLRHPSLLTQASQLASEALDKSGVSLPRPSADVLTHVEEALKELIELLLSNDQLNQFPVQETLTGCLIALGRSHVVRPSLIHLVLSEIKLQAEQLWNSSKETGQEWYQFEWTRYENSFYLFWIVEQLVQNAKKGDILKYGDLVDQLELQVLPLSDEFPLFALYLWRIGHLLRPGDTADT</sequence>
<evidence type="ECO:0000313" key="4">
    <source>
        <dbReference type="Proteomes" id="UP000504632"/>
    </source>
</evidence>
<dbReference type="PANTHER" id="PTHR28575">
    <property type="entry name" value="MEIOSIS-SPECIFIC PROTEIN MEI4"/>
    <property type="match status" value="1"/>
</dbReference>
<dbReference type="GeneID" id="115810199"/>
<evidence type="ECO:0000313" key="5">
    <source>
        <dbReference type="RefSeq" id="XP_030627987.1"/>
    </source>
</evidence>
<proteinExistence type="inferred from homology"/>
<evidence type="ECO:0000256" key="1">
    <source>
        <dbReference type="ARBA" id="ARBA00023254"/>
    </source>
</evidence>
<dbReference type="GO" id="GO:0048477">
    <property type="term" value="P:oogenesis"/>
    <property type="evidence" value="ECO:0007669"/>
    <property type="project" value="TreeGrafter"/>
</dbReference>
<dbReference type="GO" id="GO:0042138">
    <property type="term" value="P:meiotic DNA double-strand break formation"/>
    <property type="evidence" value="ECO:0007669"/>
    <property type="project" value="InterPro"/>
</dbReference>
<dbReference type="InParanoid" id="A0A6J2V853"/>
<dbReference type="RefSeq" id="XP_030627987.1">
    <property type="nucleotide sequence ID" value="XM_030772127.1"/>
</dbReference>
<dbReference type="OrthoDB" id="6351423at2759"/>
<gene>
    <name evidence="5" type="primary">mei4</name>
</gene>
<dbReference type="InterPro" id="IPR025888">
    <property type="entry name" value="MEI4"/>
</dbReference>
<dbReference type="GO" id="GO:0007283">
    <property type="term" value="P:spermatogenesis"/>
    <property type="evidence" value="ECO:0007669"/>
    <property type="project" value="TreeGrafter"/>
</dbReference>
<accession>A0A6J2V853</accession>